<accession>A0A5N6RQK4</accession>
<dbReference type="InterPro" id="IPR050665">
    <property type="entry name" value="Cytochrome_P450_Monooxygen"/>
</dbReference>
<evidence type="ECO:0000256" key="12">
    <source>
        <dbReference type="RuleBase" id="RU000461"/>
    </source>
</evidence>
<dbReference type="InterPro" id="IPR017972">
    <property type="entry name" value="Cyt_P450_CS"/>
</dbReference>
<dbReference type="SUPFAM" id="SSF48264">
    <property type="entry name" value="Cytochrome P450"/>
    <property type="match status" value="1"/>
</dbReference>
<evidence type="ECO:0000313" key="14">
    <source>
        <dbReference type="Proteomes" id="UP000327013"/>
    </source>
</evidence>
<evidence type="ECO:0000256" key="11">
    <source>
        <dbReference type="PIRSR" id="PIRSR602403-1"/>
    </source>
</evidence>
<comment type="subcellular location">
    <subcellularLocation>
        <location evidence="1">Membrane</location>
        <topology evidence="1">Single-pass membrane protein</topology>
    </subcellularLocation>
</comment>
<evidence type="ECO:0000256" key="2">
    <source>
        <dbReference type="ARBA" id="ARBA00010617"/>
    </source>
</evidence>
<dbReference type="GO" id="GO:0004497">
    <property type="term" value="F:monooxygenase activity"/>
    <property type="evidence" value="ECO:0007669"/>
    <property type="project" value="UniProtKB-KW"/>
</dbReference>
<dbReference type="OrthoDB" id="1470350at2759"/>
<dbReference type="Pfam" id="PF00067">
    <property type="entry name" value="p450"/>
    <property type="match status" value="1"/>
</dbReference>
<dbReference type="InterPro" id="IPR036396">
    <property type="entry name" value="Cyt_P450_sf"/>
</dbReference>
<evidence type="ECO:0000256" key="7">
    <source>
        <dbReference type="ARBA" id="ARBA00023002"/>
    </source>
</evidence>
<dbReference type="GO" id="GO:0016020">
    <property type="term" value="C:membrane"/>
    <property type="evidence" value="ECO:0007669"/>
    <property type="project" value="UniProtKB-SubCell"/>
</dbReference>
<dbReference type="PANTHER" id="PTHR24282">
    <property type="entry name" value="CYTOCHROME P450 FAMILY MEMBER"/>
    <property type="match status" value="1"/>
</dbReference>
<evidence type="ECO:0000256" key="5">
    <source>
        <dbReference type="ARBA" id="ARBA00022723"/>
    </source>
</evidence>
<dbReference type="AlphaFoldDB" id="A0A5N6RQK4"/>
<dbReference type="PROSITE" id="PS00086">
    <property type="entry name" value="CYTOCHROME_P450"/>
    <property type="match status" value="1"/>
</dbReference>
<dbReference type="PRINTS" id="PR00465">
    <property type="entry name" value="EP450IV"/>
</dbReference>
<evidence type="ECO:0000256" key="3">
    <source>
        <dbReference type="ARBA" id="ARBA00022617"/>
    </source>
</evidence>
<gene>
    <name evidence="13" type="ORF">FH972_019482</name>
</gene>
<evidence type="ECO:0000256" key="10">
    <source>
        <dbReference type="ARBA" id="ARBA00023136"/>
    </source>
</evidence>
<dbReference type="PRINTS" id="PR00385">
    <property type="entry name" value="P450"/>
</dbReference>
<comment type="cofactor">
    <cofactor evidence="11">
        <name>heme</name>
        <dbReference type="ChEBI" id="CHEBI:30413"/>
    </cofactor>
</comment>
<dbReference type="InterPro" id="IPR001128">
    <property type="entry name" value="Cyt_P450"/>
</dbReference>
<dbReference type="PANTHER" id="PTHR24282:SF255">
    <property type="entry name" value="CYTOCHROME P450 72A11-RELATED"/>
    <property type="match status" value="1"/>
</dbReference>
<keyword evidence="6" id="KW-1133">Transmembrane helix</keyword>
<dbReference type="Gene3D" id="1.10.630.10">
    <property type="entry name" value="Cytochrome P450"/>
    <property type="match status" value="2"/>
</dbReference>
<keyword evidence="10" id="KW-0472">Membrane</keyword>
<dbReference type="GO" id="GO:0020037">
    <property type="term" value="F:heme binding"/>
    <property type="evidence" value="ECO:0007669"/>
    <property type="project" value="InterPro"/>
</dbReference>
<comment type="similarity">
    <text evidence="2 12">Belongs to the cytochrome P450 family.</text>
</comment>
<dbReference type="GO" id="GO:0005506">
    <property type="term" value="F:iron ion binding"/>
    <property type="evidence" value="ECO:0007669"/>
    <property type="project" value="InterPro"/>
</dbReference>
<evidence type="ECO:0000256" key="8">
    <source>
        <dbReference type="ARBA" id="ARBA00023004"/>
    </source>
</evidence>
<evidence type="ECO:0000313" key="13">
    <source>
        <dbReference type="EMBL" id="KAE8124615.1"/>
    </source>
</evidence>
<evidence type="ECO:0008006" key="15">
    <source>
        <dbReference type="Google" id="ProtNLM"/>
    </source>
</evidence>
<keyword evidence="9 12" id="KW-0503">Monooxygenase</keyword>
<feature type="binding site" description="axial binding residue" evidence="11">
    <location>
        <position position="371"/>
    </location>
    <ligand>
        <name>heme</name>
        <dbReference type="ChEBI" id="CHEBI:30413"/>
    </ligand>
    <ligandPart>
        <name>Fe</name>
        <dbReference type="ChEBI" id="CHEBI:18248"/>
    </ligandPart>
</feature>
<dbReference type="InterPro" id="IPR002403">
    <property type="entry name" value="Cyt_P450_E_grp-IV"/>
</dbReference>
<evidence type="ECO:0000256" key="9">
    <source>
        <dbReference type="ARBA" id="ARBA00023033"/>
    </source>
</evidence>
<reference evidence="13 14" key="1">
    <citation type="submission" date="2019-06" db="EMBL/GenBank/DDBJ databases">
        <title>A chromosomal-level reference genome of Carpinus fangiana (Coryloideae, Betulaceae).</title>
        <authorList>
            <person name="Yang X."/>
            <person name="Wang Z."/>
            <person name="Zhang L."/>
            <person name="Hao G."/>
            <person name="Liu J."/>
            <person name="Yang Y."/>
        </authorList>
    </citation>
    <scope>NUCLEOTIDE SEQUENCE [LARGE SCALE GENOMIC DNA]</scope>
    <source>
        <strain evidence="13">Cfa_2016G</strain>
        <tissue evidence="13">Leaf</tissue>
    </source>
</reference>
<evidence type="ECO:0000256" key="6">
    <source>
        <dbReference type="ARBA" id="ARBA00022989"/>
    </source>
</evidence>
<name>A0A5N6RQK4_9ROSI</name>
<dbReference type="EMBL" id="CM017328">
    <property type="protein sequence ID" value="KAE8124615.1"/>
    <property type="molecule type" value="Genomic_DNA"/>
</dbReference>
<organism evidence="13 14">
    <name type="scientific">Carpinus fangiana</name>
    <dbReference type="NCBI Taxonomy" id="176857"/>
    <lineage>
        <taxon>Eukaryota</taxon>
        <taxon>Viridiplantae</taxon>
        <taxon>Streptophyta</taxon>
        <taxon>Embryophyta</taxon>
        <taxon>Tracheophyta</taxon>
        <taxon>Spermatophyta</taxon>
        <taxon>Magnoliopsida</taxon>
        <taxon>eudicotyledons</taxon>
        <taxon>Gunneridae</taxon>
        <taxon>Pentapetalae</taxon>
        <taxon>rosids</taxon>
        <taxon>fabids</taxon>
        <taxon>Fagales</taxon>
        <taxon>Betulaceae</taxon>
        <taxon>Carpinus</taxon>
    </lineage>
</organism>
<evidence type="ECO:0000256" key="1">
    <source>
        <dbReference type="ARBA" id="ARBA00004167"/>
    </source>
</evidence>
<evidence type="ECO:0000256" key="4">
    <source>
        <dbReference type="ARBA" id="ARBA00022692"/>
    </source>
</evidence>
<protein>
    <recommendedName>
        <fullName evidence="15">Cytochrome P450</fullName>
    </recommendedName>
</protein>
<sequence length="423" mass="48513">METWVALSIVAVVVVLKSAWRVLSWVWVRPKTLERCLREQGLTGNSYRLLFGYLKEISKMTSQAMSTPINFTNDIAPRVVPFFHQNVNNYGKNSFMWFGPTPRVNIMNPEQLKDVFSNNSDFRKIEGTPLTKLLVTGLAQYEAEKWAKHRKIINPAFHLEKLKVKIDKEIQASLKGIINKREREIKQGEGKNDDLLGILMESNLKEIEEHGNNKNMGMNLKDVIEECKLFYFAGQETSSVLLVWTMVMLTRHPSWQQRAREEVLQVFGQNKPYFDGLNRLKVVTMILNEVLRLYPPAIFLSRNVREETKLGKLSLPAGVQIALPIILVHHDHELWGDDAQEFKPERFSEGVSKATKGQVSFFPFGWGPRICIGQSFAMMEAKLTLSMILQHFCLEVSPSYAHAPSFNITLQPQYGAHIILRNL</sequence>
<dbReference type="Proteomes" id="UP000327013">
    <property type="component" value="Chromosome 8"/>
</dbReference>
<keyword evidence="7 12" id="KW-0560">Oxidoreductase</keyword>
<proteinExistence type="inferred from homology"/>
<keyword evidence="4" id="KW-0812">Transmembrane</keyword>
<keyword evidence="5 11" id="KW-0479">Metal-binding</keyword>
<dbReference type="GO" id="GO:0016705">
    <property type="term" value="F:oxidoreductase activity, acting on paired donors, with incorporation or reduction of molecular oxygen"/>
    <property type="evidence" value="ECO:0007669"/>
    <property type="project" value="InterPro"/>
</dbReference>
<keyword evidence="14" id="KW-1185">Reference proteome</keyword>
<keyword evidence="3 11" id="KW-0349">Heme</keyword>
<keyword evidence="8 11" id="KW-0408">Iron</keyword>